<comment type="cofactor">
    <cofactor evidence="4">
        <name>heme</name>
        <dbReference type="ChEBI" id="CHEBI:30413"/>
    </cofactor>
</comment>
<dbReference type="PRINTS" id="PR00463">
    <property type="entry name" value="EP450I"/>
</dbReference>
<evidence type="ECO:0000256" key="4">
    <source>
        <dbReference type="PIRSR" id="PIRSR602401-1"/>
    </source>
</evidence>
<name>A0A8T0PHY8_PANVG</name>
<dbReference type="SUPFAM" id="SSF48264">
    <property type="entry name" value="Cytochrome P450"/>
    <property type="match status" value="1"/>
</dbReference>
<dbReference type="InterPro" id="IPR036396">
    <property type="entry name" value="Cyt_P450_sf"/>
</dbReference>
<protein>
    <submittedName>
        <fullName evidence="7">Uncharacterized protein</fullName>
    </submittedName>
</protein>
<dbReference type="InterPro" id="IPR017972">
    <property type="entry name" value="Cyt_P450_CS"/>
</dbReference>
<dbReference type="AlphaFoldDB" id="A0A8T0PHY8"/>
<keyword evidence="6" id="KW-0472">Membrane</keyword>
<keyword evidence="2 4" id="KW-0479">Metal-binding</keyword>
<dbReference type="InterPro" id="IPR002401">
    <property type="entry name" value="Cyt_P450_E_grp-I"/>
</dbReference>
<dbReference type="PROSITE" id="PS00086">
    <property type="entry name" value="CYTOCHROME_P450"/>
    <property type="match status" value="1"/>
</dbReference>
<evidence type="ECO:0000256" key="5">
    <source>
        <dbReference type="RuleBase" id="RU000461"/>
    </source>
</evidence>
<keyword evidence="8" id="KW-1185">Reference proteome</keyword>
<gene>
    <name evidence="7" type="ORF">PVAP13_8KG133400</name>
</gene>
<reference evidence="7 8" key="1">
    <citation type="submission" date="2020-05" db="EMBL/GenBank/DDBJ databases">
        <title>WGS assembly of Panicum virgatum.</title>
        <authorList>
            <person name="Lovell J.T."/>
            <person name="Jenkins J."/>
            <person name="Shu S."/>
            <person name="Juenger T.E."/>
            <person name="Schmutz J."/>
        </authorList>
    </citation>
    <scope>NUCLEOTIDE SEQUENCE [LARGE SCALE GENOMIC DNA]</scope>
    <source>
        <strain evidence="8">cv. AP13</strain>
    </source>
</reference>
<organism evidence="7 8">
    <name type="scientific">Panicum virgatum</name>
    <name type="common">Blackwell switchgrass</name>
    <dbReference type="NCBI Taxonomy" id="38727"/>
    <lineage>
        <taxon>Eukaryota</taxon>
        <taxon>Viridiplantae</taxon>
        <taxon>Streptophyta</taxon>
        <taxon>Embryophyta</taxon>
        <taxon>Tracheophyta</taxon>
        <taxon>Spermatophyta</taxon>
        <taxon>Magnoliopsida</taxon>
        <taxon>Liliopsida</taxon>
        <taxon>Poales</taxon>
        <taxon>Poaceae</taxon>
        <taxon>PACMAD clade</taxon>
        <taxon>Panicoideae</taxon>
        <taxon>Panicodae</taxon>
        <taxon>Paniceae</taxon>
        <taxon>Panicinae</taxon>
        <taxon>Panicum</taxon>
        <taxon>Panicum sect. Hiantes</taxon>
    </lineage>
</organism>
<proteinExistence type="inferred from homology"/>
<evidence type="ECO:0000256" key="6">
    <source>
        <dbReference type="SAM" id="Phobius"/>
    </source>
</evidence>
<keyword evidence="3 4" id="KW-0408">Iron</keyword>
<keyword evidence="5" id="KW-0560">Oxidoreductase</keyword>
<keyword evidence="6" id="KW-1133">Transmembrane helix</keyword>
<dbReference type="EMBL" id="CM029051">
    <property type="protein sequence ID" value="KAG2561190.1"/>
    <property type="molecule type" value="Genomic_DNA"/>
</dbReference>
<evidence type="ECO:0000313" key="8">
    <source>
        <dbReference type="Proteomes" id="UP000823388"/>
    </source>
</evidence>
<comment type="caution">
    <text evidence="7">The sequence shown here is derived from an EMBL/GenBank/DDBJ whole genome shotgun (WGS) entry which is preliminary data.</text>
</comment>
<evidence type="ECO:0000313" key="7">
    <source>
        <dbReference type="EMBL" id="KAG2561190.1"/>
    </source>
</evidence>
<dbReference type="InterPro" id="IPR001128">
    <property type="entry name" value="Cyt_P450"/>
</dbReference>
<keyword evidence="6" id="KW-0812">Transmembrane</keyword>
<dbReference type="GO" id="GO:0020037">
    <property type="term" value="F:heme binding"/>
    <property type="evidence" value="ECO:0007669"/>
    <property type="project" value="InterPro"/>
</dbReference>
<dbReference type="GO" id="GO:0016705">
    <property type="term" value="F:oxidoreductase activity, acting on paired donors, with incorporation or reduction of molecular oxygen"/>
    <property type="evidence" value="ECO:0007669"/>
    <property type="project" value="InterPro"/>
</dbReference>
<keyword evidence="5" id="KW-0503">Monooxygenase</keyword>
<dbReference type="PRINTS" id="PR00385">
    <property type="entry name" value="P450"/>
</dbReference>
<dbReference type="Gene3D" id="1.10.630.10">
    <property type="entry name" value="Cytochrome P450"/>
    <property type="match status" value="1"/>
</dbReference>
<feature type="binding site" description="axial binding residue" evidence="4">
    <location>
        <position position="445"/>
    </location>
    <ligand>
        <name>heme</name>
        <dbReference type="ChEBI" id="CHEBI:30413"/>
    </ligand>
    <ligandPart>
        <name>Fe</name>
        <dbReference type="ChEBI" id="CHEBI:18248"/>
    </ligandPart>
</feature>
<dbReference type="PANTHER" id="PTHR47955">
    <property type="entry name" value="CYTOCHROME P450 FAMILY 71 PROTEIN"/>
    <property type="match status" value="1"/>
</dbReference>
<keyword evidence="4 5" id="KW-0349">Heme</keyword>
<feature type="transmembrane region" description="Helical" evidence="6">
    <location>
        <begin position="291"/>
        <end position="311"/>
    </location>
</feature>
<dbReference type="PANTHER" id="PTHR47955:SF14">
    <property type="entry name" value="OS01G0543600 PROTEIN"/>
    <property type="match status" value="1"/>
</dbReference>
<dbReference type="GO" id="GO:0005506">
    <property type="term" value="F:iron ion binding"/>
    <property type="evidence" value="ECO:0007669"/>
    <property type="project" value="InterPro"/>
</dbReference>
<evidence type="ECO:0000256" key="3">
    <source>
        <dbReference type="ARBA" id="ARBA00023004"/>
    </source>
</evidence>
<accession>A0A8T0PHY8</accession>
<feature type="transmembrane region" description="Helical" evidence="6">
    <location>
        <begin position="18"/>
        <end position="36"/>
    </location>
</feature>
<evidence type="ECO:0000256" key="2">
    <source>
        <dbReference type="ARBA" id="ARBA00022723"/>
    </source>
</evidence>
<dbReference type="GO" id="GO:0004497">
    <property type="term" value="F:monooxygenase activity"/>
    <property type="evidence" value="ECO:0007669"/>
    <property type="project" value="UniProtKB-KW"/>
</dbReference>
<evidence type="ECO:0000256" key="1">
    <source>
        <dbReference type="ARBA" id="ARBA00010617"/>
    </source>
</evidence>
<comment type="similarity">
    <text evidence="1 5">Belongs to the cytochrome P450 family.</text>
</comment>
<dbReference type="Pfam" id="PF00067">
    <property type="entry name" value="p450"/>
    <property type="match status" value="2"/>
</dbReference>
<dbReference type="Proteomes" id="UP000823388">
    <property type="component" value="Chromosome 8K"/>
</dbReference>
<sequence>MAANLAQLLMRELMAPRAWFLLLLPLSLLLVGYPLFSAKRARKRQQETDGNHLPPSPPALPVLGHLHLVGFRFPHVTLRSIAEKHGGDLMLLRLGAMPALIVSSPRAAEAVLRTHDRVFASRPPSLVADVLMHGRNDIGFAPYGEHWRQARKLVTTHLLTLVGSFTNDLACRAVIGKSFRSEDQNRLFQGVVADASALLGGFTVDEFFPFLTCFGILSKVVRAKSDRLRKRWDELLDRLIDDLESKYKPMAVAAVAEAASHVKKDEDDNFINTLLSVRQEYGYTRGQMKAILLDVFFGMGTAASVLDYTVIQLLQNPRVMTKLQAEVRSCVLQQGQGEETVSEDDLNRMPYLRAVINESLRLHPATPLLTPHFSMATCVIDGLVVPAEVRVLVNLWAIGRDARFWGEDAEEFVPERFLDGGGAAHVSYWGNDFQFLPFGAGRRQCPGINFGMAQVEVMLANLVHRFDWELPPGKVARDIDMSEDLGLVVKRKHKLLLLPKLCV</sequence>